<evidence type="ECO:0000313" key="5">
    <source>
        <dbReference type="EMBL" id="TFU33191.1"/>
    </source>
</evidence>
<reference evidence="5 6" key="1">
    <citation type="submission" date="2019-03" db="EMBL/GenBank/DDBJ databases">
        <title>Diversity of the mouse oral microbiome.</title>
        <authorList>
            <person name="Joseph S."/>
            <person name="Aduse-Opoku J."/>
            <person name="Curtis M."/>
            <person name="Wade W."/>
            <person name="Hashim A."/>
        </authorList>
    </citation>
    <scope>NUCLEOTIDE SEQUENCE [LARGE SCALE GENOMIC DNA]</scope>
    <source>
        <strain evidence="5 6">P1012</strain>
    </source>
</reference>
<proteinExistence type="predicted"/>
<protein>
    <recommendedName>
        <fullName evidence="4">Alanine racemase C-terminal domain-containing protein</fullName>
    </recommendedName>
</protein>
<gene>
    <name evidence="5" type="ORF">E4U02_06905</name>
</gene>
<dbReference type="GO" id="GO:0030632">
    <property type="term" value="P:D-alanine biosynthetic process"/>
    <property type="evidence" value="ECO:0007669"/>
    <property type="project" value="TreeGrafter"/>
</dbReference>
<dbReference type="EMBL" id="SPQB01000012">
    <property type="protein sequence ID" value="TFU33191.1"/>
    <property type="molecule type" value="Genomic_DNA"/>
</dbReference>
<dbReference type="AlphaFoldDB" id="A0A4Y9FV93"/>
<dbReference type="RefSeq" id="WP_135114111.1">
    <property type="nucleotide sequence ID" value="NZ_JADGLL010000012.1"/>
</dbReference>
<sequence length="227" mass="23223">MTWSNPRRAAPLARISRSALLANARLLARDPDVVADLRRDAWGHGIDVVAHAVAAAGVRFARVDERDAAAAAAAGLELVDREPGSGELLYGLPGSGGAPALVLSTPILSTKRLLAGEGVSYGYTHRAVADTRVALIAGGYAEGVVRALGNRVGVELAGAVRPIIGRVAMDVCVIDIGDADVAAGDEAVYFGSGLVRDGLAAWAAATGLSTAELVCAVGLHVEREVTE</sequence>
<evidence type="ECO:0000313" key="6">
    <source>
        <dbReference type="Proteomes" id="UP000298358"/>
    </source>
</evidence>
<dbReference type="GO" id="GO:0005829">
    <property type="term" value="C:cytosol"/>
    <property type="evidence" value="ECO:0007669"/>
    <property type="project" value="TreeGrafter"/>
</dbReference>
<dbReference type="GO" id="GO:0009252">
    <property type="term" value="P:peptidoglycan biosynthetic process"/>
    <property type="evidence" value="ECO:0007669"/>
    <property type="project" value="TreeGrafter"/>
</dbReference>
<dbReference type="Gene3D" id="2.40.37.10">
    <property type="entry name" value="Lyase, Ornithine Decarboxylase, Chain A, domain 1"/>
    <property type="match status" value="1"/>
</dbReference>
<dbReference type="InterPro" id="IPR000821">
    <property type="entry name" value="Ala_racemase"/>
</dbReference>
<dbReference type="GO" id="GO:0008784">
    <property type="term" value="F:alanine racemase activity"/>
    <property type="evidence" value="ECO:0007669"/>
    <property type="project" value="TreeGrafter"/>
</dbReference>
<dbReference type="PANTHER" id="PTHR30511:SF0">
    <property type="entry name" value="ALANINE RACEMASE, CATABOLIC-RELATED"/>
    <property type="match status" value="1"/>
</dbReference>
<name>A0A4Y9FV93_9MICO</name>
<dbReference type="SUPFAM" id="SSF50621">
    <property type="entry name" value="Alanine racemase C-terminal domain-like"/>
    <property type="match status" value="1"/>
</dbReference>
<evidence type="ECO:0000256" key="2">
    <source>
        <dbReference type="ARBA" id="ARBA00022898"/>
    </source>
</evidence>
<dbReference type="Pfam" id="PF00842">
    <property type="entry name" value="Ala_racemase_C"/>
    <property type="match status" value="1"/>
</dbReference>
<evidence type="ECO:0000256" key="3">
    <source>
        <dbReference type="ARBA" id="ARBA00023235"/>
    </source>
</evidence>
<dbReference type="Proteomes" id="UP000298358">
    <property type="component" value="Unassembled WGS sequence"/>
</dbReference>
<keyword evidence="3" id="KW-0413">Isomerase</keyword>
<keyword evidence="2" id="KW-0663">Pyridoxal phosphate</keyword>
<dbReference type="InterPro" id="IPR011079">
    <property type="entry name" value="Ala_racemase_C"/>
</dbReference>
<organism evidence="5 6">
    <name type="scientific">Microbacterium paludicola</name>
    <dbReference type="NCBI Taxonomy" id="300019"/>
    <lineage>
        <taxon>Bacteria</taxon>
        <taxon>Bacillati</taxon>
        <taxon>Actinomycetota</taxon>
        <taxon>Actinomycetes</taxon>
        <taxon>Micrococcales</taxon>
        <taxon>Microbacteriaceae</taxon>
        <taxon>Microbacterium</taxon>
    </lineage>
</organism>
<keyword evidence="6" id="KW-1185">Reference proteome</keyword>
<comment type="cofactor">
    <cofactor evidence="1">
        <name>pyridoxal 5'-phosphate</name>
        <dbReference type="ChEBI" id="CHEBI:597326"/>
    </cofactor>
</comment>
<dbReference type="PANTHER" id="PTHR30511">
    <property type="entry name" value="ALANINE RACEMASE"/>
    <property type="match status" value="1"/>
</dbReference>
<evidence type="ECO:0000256" key="1">
    <source>
        <dbReference type="ARBA" id="ARBA00001933"/>
    </source>
</evidence>
<comment type="caution">
    <text evidence="5">The sequence shown here is derived from an EMBL/GenBank/DDBJ whole genome shotgun (WGS) entry which is preliminary data.</text>
</comment>
<evidence type="ECO:0000259" key="4">
    <source>
        <dbReference type="SMART" id="SM01005"/>
    </source>
</evidence>
<accession>A0A4Y9FV93</accession>
<feature type="domain" description="Alanine racemase C-terminal" evidence="4">
    <location>
        <begin position="100"/>
        <end position="226"/>
    </location>
</feature>
<dbReference type="InterPro" id="IPR009006">
    <property type="entry name" value="Ala_racemase/Decarboxylase_C"/>
</dbReference>
<dbReference type="SMART" id="SM01005">
    <property type="entry name" value="Ala_racemase_C"/>
    <property type="match status" value="1"/>
</dbReference>
<dbReference type="OrthoDB" id="9813814at2"/>
<dbReference type="GO" id="GO:0030170">
    <property type="term" value="F:pyridoxal phosphate binding"/>
    <property type="evidence" value="ECO:0007669"/>
    <property type="project" value="TreeGrafter"/>
</dbReference>